<dbReference type="Pfam" id="PF14023">
    <property type="entry name" value="Bestrophin-like"/>
    <property type="match status" value="1"/>
</dbReference>
<evidence type="ECO:0000313" key="3">
    <source>
        <dbReference type="Proteomes" id="UP000192923"/>
    </source>
</evidence>
<evidence type="ECO:0000256" key="1">
    <source>
        <dbReference type="SAM" id="Phobius"/>
    </source>
</evidence>
<keyword evidence="1" id="KW-0812">Transmembrane</keyword>
<name>A0A1Y6CZX9_9GAMM</name>
<dbReference type="EMBL" id="FXAM01000001">
    <property type="protein sequence ID" value="SMF95901.1"/>
    <property type="molecule type" value="Genomic_DNA"/>
</dbReference>
<gene>
    <name evidence="2" type="ORF">SAMN02949497_3278</name>
</gene>
<keyword evidence="3" id="KW-1185">Reference proteome</keyword>
<feature type="transmembrane region" description="Helical" evidence="1">
    <location>
        <begin position="49"/>
        <end position="66"/>
    </location>
</feature>
<dbReference type="STRING" id="1760988.SAMN02949497_3278"/>
<dbReference type="AlphaFoldDB" id="A0A1Y6CZX9"/>
<dbReference type="InterPro" id="IPR025333">
    <property type="entry name" value="DUF4239"/>
</dbReference>
<reference evidence="2 3" key="1">
    <citation type="submission" date="2016-12" db="EMBL/GenBank/DDBJ databases">
        <authorList>
            <person name="Song W.-J."/>
            <person name="Kurnit D.M."/>
        </authorList>
    </citation>
    <scope>NUCLEOTIDE SEQUENCE [LARGE SCALE GENOMIC DNA]</scope>
    <source>
        <strain evidence="2 3">175</strain>
    </source>
</reference>
<organism evidence="2 3">
    <name type="scientific">Methylomagnum ishizawai</name>
    <dbReference type="NCBI Taxonomy" id="1760988"/>
    <lineage>
        <taxon>Bacteria</taxon>
        <taxon>Pseudomonadati</taxon>
        <taxon>Pseudomonadota</taxon>
        <taxon>Gammaproteobacteria</taxon>
        <taxon>Methylococcales</taxon>
        <taxon>Methylococcaceae</taxon>
        <taxon>Methylomagnum</taxon>
    </lineage>
</organism>
<feature type="transmembrane region" description="Helical" evidence="1">
    <location>
        <begin position="213"/>
        <end position="232"/>
    </location>
</feature>
<dbReference type="RefSeq" id="WP_085214521.1">
    <property type="nucleotide sequence ID" value="NZ_FXAM01000001.1"/>
</dbReference>
<keyword evidence="1" id="KW-1133">Transmembrane helix</keyword>
<accession>A0A1Y6CZX9</accession>
<sequence>MGYAFFAFTLTLLLFLGMLSLLEIGRRIGNRRQAVDPEGARAGTGTVENAVFALLGLLIAFTFSGATHRFDDRRDLIVEEANDIGTAYLRLDLLPEAARPRLKELLRHYVDTRIEVYRKIRDTTAFQTELSRSNALQGEIWREAVAASAAQGAATDATKLLLPALNTMFDITTTRTMANLLHPPFVIYLMLFGVALVSALLAGYGMAGSRSRNWLHMIGFALVLAAAVYVTLDLEFPRRGLVRVDDFDQALIGLRNGMK</sequence>
<dbReference type="OrthoDB" id="116415at2"/>
<dbReference type="Proteomes" id="UP000192923">
    <property type="component" value="Unassembled WGS sequence"/>
</dbReference>
<proteinExistence type="predicted"/>
<protein>
    <recommendedName>
        <fullName evidence="4">DUF4239 domain-containing protein</fullName>
    </recommendedName>
</protein>
<evidence type="ECO:0000313" key="2">
    <source>
        <dbReference type="EMBL" id="SMF95901.1"/>
    </source>
</evidence>
<evidence type="ECO:0008006" key="4">
    <source>
        <dbReference type="Google" id="ProtNLM"/>
    </source>
</evidence>
<keyword evidence="1" id="KW-0472">Membrane</keyword>
<feature type="transmembrane region" description="Helical" evidence="1">
    <location>
        <begin position="185"/>
        <end position="207"/>
    </location>
</feature>